<dbReference type="Pfam" id="PF04412">
    <property type="entry name" value="AcnX"/>
    <property type="match status" value="1"/>
</dbReference>
<keyword evidence="1" id="KW-0408">Iron</keyword>
<sequence length="569" mass="58515">MPQHLGDAMQTIDRIILTAQAAGEVIAFDEGISFWGGVDPDTGRVIDAHHPAHGEGLAGRIVLMPTSRGSCSGSGVLLQLALSGHAPAALVFREAEEVLTLGALIAARMFDRPLAVLRLSAASYAALAGESHAEIAGDRLRAGTLDLPLMPVTPGDLALDAGDLARSEGAAGRAVQLAQEVLGTMAAVQGATRLIDVTRGHIDGCILAHDANLIFAEAMAEMGAQVAIPTTINAISVDRQGWRDRGVPPVFGNKASRLADAYVRMGVAPTFTCAPYQGVSVPAQGEVIGWSESNAVIYANSVLGARTAKHPDYLDLFIAMTGRAPETGVYLDANRVAEVVIEVDAPDGADDALWPLLGWLAGRLAPDRVPVLQGVAGLSPSPDDLRAVCAAFGTTSASALLHVAGVTPEGDAPPRPGAPVLQITRGDIAAAWAEFNQGPEAVELIAIGSPHAALSELRAFDAALAGRSCAPGVAAILTVGRDVLEGARADGLLARLEGAGVQVIPDLCWCSITEPVFPPGARTLMTNSGKYAHYAPGLSARAVRFGGIAACAEAAVTGRAQAAPPVWLA</sequence>
<proteinExistence type="predicted"/>
<evidence type="ECO:0000313" key="6">
    <source>
        <dbReference type="Proteomes" id="UP000245708"/>
    </source>
</evidence>
<dbReference type="RefSeq" id="WP_245904258.1">
    <property type="nucleotide sequence ID" value="NZ_QGGW01000003.1"/>
</dbReference>
<dbReference type="PANTHER" id="PTHR36577">
    <property type="entry name" value="DUF521 DOMAIN PROTEIN (AFU_ORTHOLOGUE AFUA_6G00490)"/>
    <property type="match status" value="1"/>
</dbReference>
<evidence type="ECO:0000313" key="5">
    <source>
        <dbReference type="EMBL" id="PWK60882.1"/>
    </source>
</evidence>
<comment type="caution">
    <text evidence="5">The sequence shown here is derived from an EMBL/GenBank/DDBJ whole genome shotgun (WGS) entry which is preliminary data.</text>
</comment>
<accession>A0A316GIT7</accession>
<feature type="domain" description="Phosphomevalonate dehydratase small subunit-like" evidence="3">
    <location>
        <begin position="32"/>
        <end position="106"/>
    </location>
</feature>
<dbReference type="CDD" id="cd01355">
    <property type="entry name" value="AcnX"/>
    <property type="match status" value="1"/>
</dbReference>
<reference evidence="5 6" key="1">
    <citation type="submission" date="2018-05" db="EMBL/GenBank/DDBJ databases">
        <title>Genomic Encyclopedia of Type Strains, Phase IV (KMG-IV): sequencing the most valuable type-strain genomes for metagenomic binning, comparative biology and taxonomic classification.</title>
        <authorList>
            <person name="Goeker M."/>
        </authorList>
    </citation>
    <scope>NUCLEOTIDE SEQUENCE [LARGE SCALE GENOMIC DNA]</scope>
    <source>
        <strain evidence="5 6">DSM 16097</strain>
    </source>
</reference>
<evidence type="ECO:0000259" key="4">
    <source>
        <dbReference type="Pfam" id="PF04412"/>
    </source>
</evidence>
<organism evidence="5 6">
    <name type="scientific">Roseicyclus mahoneyensis</name>
    <dbReference type="NCBI Taxonomy" id="164332"/>
    <lineage>
        <taxon>Bacteria</taxon>
        <taxon>Pseudomonadati</taxon>
        <taxon>Pseudomonadota</taxon>
        <taxon>Alphaproteobacteria</taxon>
        <taxon>Rhodobacterales</taxon>
        <taxon>Roseobacteraceae</taxon>
        <taxon>Roseicyclus</taxon>
    </lineage>
</organism>
<dbReference type="Pfam" id="PF01989">
    <property type="entry name" value="AcnX_swivel_put"/>
    <property type="match status" value="1"/>
</dbReference>
<keyword evidence="2" id="KW-0456">Lyase</keyword>
<dbReference type="GO" id="GO:0016829">
    <property type="term" value="F:lyase activity"/>
    <property type="evidence" value="ECO:0007669"/>
    <property type="project" value="UniProtKB-KW"/>
</dbReference>
<gene>
    <name evidence="5" type="ORF">C7455_10380</name>
</gene>
<dbReference type="EMBL" id="QGGW01000003">
    <property type="protein sequence ID" value="PWK60882.1"/>
    <property type="molecule type" value="Genomic_DNA"/>
</dbReference>
<dbReference type="PANTHER" id="PTHR36577:SF3">
    <property type="entry name" value="DUF521 DOMAIN PROTEIN (AFU_ORTHOLOGUE AFUA_6G00490)"/>
    <property type="match status" value="1"/>
</dbReference>
<dbReference type="AlphaFoldDB" id="A0A316GIT7"/>
<dbReference type="Proteomes" id="UP000245708">
    <property type="component" value="Unassembled WGS sequence"/>
</dbReference>
<dbReference type="Gene3D" id="3.50.30.10">
    <property type="entry name" value="Phosphohistidine domain"/>
    <property type="match status" value="1"/>
</dbReference>
<dbReference type="InterPro" id="IPR012047">
    <property type="entry name" value="AcnX"/>
</dbReference>
<dbReference type="PIRSF" id="PIRSF036630">
    <property type="entry name" value="UCP036630"/>
    <property type="match status" value="1"/>
</dbReference>
<evidence type="ECO:0000256" key="2">
    <source>
        <dbReference type="ARBA" id="ARBA00023239"/>
    </source>
</evidence>
<name>A0A316GIT7_9RHOB</name>
<dbReference type="SUPFAM" id="SSF52016">
    <property type="entry name" value="LeuD/IlvD-like"/>
    <property type="match status" value="1"/>
</dbReference>
<dbReference type="InterPro" id="IPR007506">
    <property type="entry name" value="PMDh-L-like_dom"/>
</dbReference>
<protein>
    <submittedName>
        <fullName evidence="5">Putative aconitase subunit 1</fullName>
    </submittedName>
</protein>
<feature type="domain" description="Phosphomevalonate dehydratase large subunit-like" evidence="4">
    <location>
        <begin position="159"/>
        <end position="552"/>
    </location>
</feature>
<dbReference type="CDD" id="cd01356">
    <property type="entry name" value="AcnX_swivel"/>
    <property type="match status" value="1"/>
</dbReference>
<keyword evidence="6" id="KW-1185">Reference proteome</keyword>
<evidence type="ECO:0000256" key="1">
    <source>
        <dbReference type="ARBA" id="ARBA00023004"/>
    </source>
</evidence>
<dbReference type="InterPro" id="IPR002840">
    <property type="entry name" value="PMDh-S-like_dom"/>
</dbReference>
<evidence type="ECO:0000259" key="3">
    <source>
        <dbReference type="Pfam" id="PF01989"/>
    </source>
</evidence>